<name>A0A1T4MFI7_PORCN</name>
<dbReference type="PANTHER" id="PTHR38042:SF1">
    <property type="entry name" value="UROPORPHYRINOGEN-III SYNTHASE, CHLOROPLASTIC"/>
    <property type="match status" value="1"/>
</dbReference>
<evidence type="ECO:0000256" key="2">
    <source>
        <dbReference type="ARBA" id="ARBA00008133"/>
    </source>
</evidence>
<comment type="catalytic activity">
    <reaction evidence="8 9">
        <text>hydroxymethylbilane = uroporphyrinogen III + H2O</text>
        <dbReference type="Rhea" id="RHEA:18965"/>
        <dbReference type="ChEBI" id="CHEBI:15377"/>
        <dbReference type="ChEBI" id="CHEBI:57308"/>
        <dbReference type="ChEBI" id="CHEBI:57845"/>
        <dbReference type="EC" id="4.2.1.75"/>
    </reaction>
</comment>
<evidence type="ECO:0000256" key="7">
    <source>
        <dbReference type="ARBA" id="ARBA00040167"/>
    </source>
</evidence>
<evidence type="ECO:0000256" key="9">
    <source>
        <dbReference type="RuleBase" id="RU366031"/>
    </source>
</evidence>
<dbReference type="InterPro" id="IPR003754">
    <property type="entry name" value="4pyrrol_synth_uPrphyn_synth"/>
</dbReference>
<dbReference type="GO" id="GO:0004852">
    <property type="term" value="F:uroporphyrinogen-III synthase activity"/>
    <property type="evidence" value="ECO:0007669"/>
    <property type="project" value="UniProtKB-UniRule"/>
</dbReference>
<proteinExistence type="inferred from homology"/>
<organism evidence="11 12">
    <name type="scientific">Porphyromonas cangingivalis</name>
    <dbReference type="NCBI Taxonomy" id="36874"/>
    <lineage>
        <taxon>Bacteria</taxon>
        <taxon>Pseudomonadati</taxon>
        <taxon>Bacteroidota</taxon>
        <taxon>Bacteroidia</taxon>
        <taxon>Bacteroidales</taxon>
        <taxon>Porphyromonadaceae</taxon>
        <taxon>Porphyromonas</taxon>
    </lineage>
</organism>
<evidence type="ECO:0000256" key="5">
    <source>
        <dbReference type="ARBA" id="ARBA00023244"/>
    </source>
</evidence>
<evidence type="ECO:0000256" key="4">
    <source>
        <dbReference type="ARBA" id="ARBA00023239"/>
    </source>
</evidence>
<dbReference type="GO" id="GO:0006780">
    <property type="term" value="P:uroporphyrinogen III biosynthetic process"/>
    <property type="evidence" value="ECO:0007669"/>
    <property type="project" value="UniProtKB-UniRule"/>
</dbReference>
<dbReference type="InterPro" id="IPR036108">
    <property type="entry name" value="4pyrrol_syn_uPrphyn_synt_sf"/>
</dbReference>
<dbReference type="GO" id="GO:0006782">
    <property type="term" value="P:protoporphyrinogen IX biosynthetic process"/>
    <property type="evidence" value="ECO:0007669"/>
    <property type="project" value="UniProtKB-UniRule"/>
</dbReference>
<accession>A0A1T4MFI7</accession>
<gene>
    <name evidence="11" type="ORF">SAMN02745205_01513</name>
</gene>
<evidence type="ECO:0000256" key="1">
    <source>
        <dbReference type="ARBA" id="ARBA00004772"/>
    </source>
</evidence>
<reference evidence="11 12" key="1">
    <citation type="submission" date="2017-02" db="EMBL/GenBank/DDBJ databases">
        <authorList>
            <person name="Peterson S.W."/>
        </authorList>
    </citation>
    <scope>NUCLEOTIDE SEQUENCE [LARGE SCALE GENOMIC DNA]</scope>
    <source>
        <strain evidence="11 12">ATCC 700135</strain>
    </source>
</reference>
<comment type="similarity">
    <text evidence="2 9">Belongs to the uroporphyrinogen-III synthase family.</text>
</comment>
<dbReference type="CDD" id="cd06578">
    <property type="entry name" value="HemD"/>
    <property type="match status" value="1"/>
</dbReference>
<evidence type="ECO:0000256" key="8">
    <source>
        <dbReference type="ARBA" id="ARBA00048617"/>
    </source>
</evidence>
<dbReference type="Pfam" id="PF02602">
    <property type="entry name" value="HEM4"/>
    <property type="match status" value="1"/>
</dbReference>
<comment type="function">
    <text evidence="6 9">Catalyzes cyclization of the linear tetrapyrrole, hydroxymethylbilane, to the macrocyclic uroporphyrinogen III.</text>
</comment>
<keyword evidence="4 9" id="KW-0456">Lyase</keyword>
<dbReference type="EC" id="4.2.1.75" evidence="3 9"/>
<evidence type="ECO:0000259" key="10">
    <source>
        <dbReference type="Pfam" id="PF02602"/>
    </source>
</evidence>
<dbReference type="SUPFAM" id="SSF69618">
    <property type="entry name" value="HemD-like"/>
    <property type="match status" value="1"/>
</dbReference>
<dbReference type="RefSeq" id="WP_025838429.1">
    <property type="nucleotide sequence ID" value="NZ_FUWL01000012.1"/>
</dbReference>
<dbReference type="Proteomes" id="UP000189956">
    <property type="component" value="Unassembled WGS sequence"/>
</dbReference>
<comment type="pathway">
    <text evidence="1 9">Porphyrin-containing compound metabolism; protoporphyrin-IX biosynthesis; coproporphyrinogen-III from 5-aminolevulinate: step 3/4.</text>
</comment>
<evidence type="ECO:0000313" key="12">
    <source>
        <dbReference type="Proteomes" id="UP000189956"/>
    </source>
</evidence>
<feature type="domain" description="Tetrapyrrole biosynthesis uroporphyrinogen III synthase" evidence="10">
    <location>
        <begin position="54"/>
        <end position="238"/>
    </location>
</feature>
<dbReference type="InterPro" id="IPR039793">
    <property type="entry name" value="UROS/Hem4"/>
</dbReference>
<protein>
    <recommendedName>
        <fullName evidence="7 9">Uroporphyrinogen-III synthase</fullName>
        <ecNumber evidence="3 9">4.2.1.75</ecNumber>
    </recommendedName>
</protein>
<sequence>MKFGIIGREQEMAQDIVEGIKSIVSDIELSCMAPIITRPCEVDKGAFGREGELCFIFTSPRGARHFIDRFGLPEGKTVAIGLSTERLLESEGVRVWFRPSIETSQGLAAELLPLLKKYDAENDIRTTLVQPTSDIAGLYLKECFQTNGFDYFLVPIYETVLNPLFSKMLQGLSRCPDFFVFYSPSGVTSWIEAIKNAPWVVGNTFLAISIGPKTTEKLEQYGYKNISEAASPHPEDVVRVVVDSIKRE</sequence>
<evidence type="ECO:0000256" key="6">
    <source>
        <dbReference type="ARBA" id="ARBA00037589"/>
    </source>
</evidence>
<dbReference type="PANTHER" id="PTHR38042">
    <property type="entry name" value="UROPORPHYRINOGEN-III SYNTHASE, CHLOROPLASTIC"/>
    <property type="match status" value="1"/>
</dbReference>
<keyword evidence="5 9" id="KW-0627">Porphyrin biosynthesis</keyword>
<dbReference type="AlphaFoldDB" id="A0A1T4MFI7"/>
<dbReference type="UniPathway" id="UPA00251">
    <property type="reaction ID" value="UER00320"/>
</dbReference>
<dbReference type="Gene3D" id="3.40.50.10090">
    <property type="match status" value="2"/>
</dbReference>
<evidence type="ECO:0000313" key="11">
    <source>
        <dbReference type="EMBL" id="SJZ65627.1"/>
    </source>
</evidence>
<dbReference type="EMBL" id="FUWL01000012">
    <property type="protein sequence ID" value="SJZ65627.1"/>
    <property type="molecule type" value="Genomic_DNA"/>
</dbReference>
<evidence type="ECO:0000256" key="3">
    <source>
        <dbReference type="ARBA" id="ARBA00013109"/>
    </source>
</evidence>